<evidence type="ECO:0000259" key="1">
    <source>
        <dbReference type="PROSITE" id="PS51320"/>
    </source>
</evidence>
<dbReference type="STRING" id="4081.A0A3Q7ET33"/>
<evidence type="ECO:0000313" key="2">
    <source>
        <dbReference type="EnsemblPlants" id="Solyc01g009730.2.1"/>
    </source>
</evidence>
<dbReference type="PANTHER" id="PTHR38146:SF8">
    <property type="entry name" value="TIFY DOMAIN-CONTAINING PROTEIN"/>
    <property type="match status" value="1"/>
</dbReference>
<dbReference type="Gramene" id="Solyc01g009730.2.1">
    <property type="protein sequence ID" value="Solyc01g009730.2.1"/>
    <property type="gene ID" value="Solyc01g009730.2"/>
</dbReference>
<keyword evidence="3" id="KW-1185">Reference proteome</keyword>
<organism evidence="2">
    <name type="scientific">Solanum lycopersicum</name>
    <name type="common">Tomato</name>
    <name type="synonym">Lycopersicon esculentum</name>
    <dbReference type="NCBI Taxonomy" id="4081"/>
    <lineage>
        <taxon>Eukaryota</taxon>
        <taxon>Viridiplantae</taxon>
        <taxon>Streptophyta</taxon>
        <taxon>Embryophyta</taxon>
        <taxon>Tracheophyta</taxon>
        <taxon>Spermatophyta</taxon>
        <taxon>Magnoliopsida</taxon>
        <taxon>eudicotyledons</taxon>
        <taxon>Gunneridae</taxon>
        <taxon>Pentapetalae</taxon>
        <taxon>asterids</taxon>
        <taxon>lamiids</taxon>
        <taxon>Solanales</taxon>
        <taxon>Solanaceae</taxon>
        <taxon>Solanoideae</taxon>
        <taxon>Solaneae</taxon>
        <taxon>Solanum</taxon>
        <taxon>Solanum subgen. Lycopersicon</taxon>
    </lineage>
</organism>
<dbReference type="PROSITE" id="PS51320">
    <property type="entry name" value="TIFY"/>
    <property type="match status" value="1"/>
</dbReference>
<reference evidence="2" key="2">
    <citation type="submission" date="2019-01" db="UniProtKB">
        <authorList>
            <consortium name="EnsemblPlants"/>
        </authorList>
    </citation>
    <scope>IDENTIFICATION</scope>
    <source>
        <strain evidence="2">cv. Heinz 1706</strain>
    </source>
</reference>
<dbReference type="PANTHER" id="PTHR38146">
    <property type="entry name" value="30S RIBOSOMAL PROTEIN S12, CHLOROPLASTIC"/>
    <property type="match status" value="1"/>
</dbReference>
<sequence length="124" mass="14015">MNFSYDGKTASFNVSMDKAVNILAFAEWSKFNDAYPSGEKIYVETLSGDQHFARRNSMFGVSEKQKERIDHESDIKVAPLSIFYDGKIAVYDVPIEKVDGIPKFVESSKQQLDDYCRVGLIASE</sequence>
<evidence type="ECO:0000313" key="3">
    <source>
        <dbReference type="Proteomes" id="UP000004994"/>
    </source>
</evidence>
<name>A0A3Q7ET33_SOLLC</name>
<feature type="domain" description="Tify" evidence="1">
    <location>
        <begin position="73"/>
        <end position="107"/>
    </location>
</feature>
<dbReference type="AlphaFoldDB" id="A0A3Q7ET33"/>
<dbReference type="InterPro" id="IPR010399">
    <property type="entry name" value="Tify_dom"/>
</dbReference>
<dbReference type="Proteomes" id="UP000004994">
    <property type="component" value="Chromosome 1"/>
</dbReference>
<accession>A0A3Q7ET33</accession>
<dbReference type="InParanoid" id="A0A3Q7ET33"/>
<dbReference type="EnsemblPlants" id="Solyc01g009730.2.1">
    <property type="protein sequence ID" value="Solyc01g009730.2.1"/>
    <property type="gene ID" value="Solyc01g009730.2"/>
</dbReference>
<protein>
    <recommendedName>
        <fullName evidence="1">Tify domain-containing protein</fullName>
    </recommendedName>
</protein>
<proteinExistence type="predicted"/>
<reference evidence="2" key="1">
    <citation type="journal article" date="2012" name="Nature">
        <title>The tomato genome sequence provides insights into fleshy fruit evolution.</title>
        <authorList>
            <consortium name="Tomato Genome Consortium"/>
        </authorList>
    </citation>
    <scope>NUCLEOTIDE SEQUENCE [LARGE SCALE GENOMIC DNA]</scope>
    <source>
        <strain evidence="2">cv. Heinz 1706</strain>
    </source>
</reference>